<accession>A0A6D2LJ14</accession>
<comment type="similarity">
    <text evidence="1">Belongs to the peptidase S10 family.</text>
</comment>
<keyword evidence="3" id="KW-1185">Reference proteome</keyword>
<comment type="caution">
    <text evidence="2">The sequence shown here is derived from an EMBL/GenBank/DDBJ whole genome shotgun (WGS) entry which is preliminary data.</text>
</comment>
<dbReference type="GO" id="GO:0006508">
    <property type="term" value="P:proteolysis"/>
    <property type="evidence" value="ECO:0007669"/>
    <property type="project" value="InterPro"/>
</dbReference>
<dbReference type="InterPro" id="IPR001563">
    <property type="entry name" value="Peptidase_S10"/>
</dbReference>
<dbReference type="InterPro" id="IPR029058">
    <property type="entry name" value="AB_hydrolase_fold"/>
</dbReference>
<reference evidence="2" key="1">
    <citation type="submission" date="2020-01" db="EMBL/GenBank/DDBJ databases">
        <authorList>
            <person name="Mishra B."/>
        </authorList>
    </citation>
    <scope>NUCLEOTIDE SEQUENCE [LARGE SCALE GENOMIC DNA]</scope>
</reference>
<evidence type="ECO:0000256" key="1">
    <source>
        <dbReference type="ARBA" id="ARBA00009431"/>
    </source>
</evidence>
<dbReference type="GO" id="GO:0004185">
    <property type="term" value="F:serine-type carboxypeptidase activity"/>
    <property type="evidence" value="ECO:0007669"/>
    <property type="project" value="InterPro"/>
</dbReference>
<proteinExistence type="inferred from homology"/>
<dbReference type="AlphaFoldDB" id="A0A6D2LJ14"/>
<dbReference type="OrthoDB" id="1111269at2759"/>
<gene>
    <name evidence="2" type="ORF">MERR_LOCUS47200</name>
</gene>
<dbReference type="Pfam" id="PF00450">
    <property type="entry name" value="Peptidase_S10"/>
    <property type="match status" value="1"/>
</dbReference>
<name>A0A6D2LJ14_9BRAS</name>
<dbReference type="Gene3D" id="3.40.50.11320">
    <property type="match status" value="1"/>
</dbReference>
<evidence type="ECO:0000313" key="3">
    <source>
        <dbReference type="Proteomes" id="UP000467841"/>
    </source>
</evidence>
<sequence length="90" mass="10354">MAILLSSSDFSGDHDLEVPFLGTQAWIRSLNYSLIADWRPWMIGDQIAGYTRTYAYKMTFATIRGGAHTPEYKPDESYIMFQRWISGQPL</sequence>
<organism evidence="2 3">
    <name type="scientific">Microthlaspi erraticum</name>
    <dbReference type="NCBI Taxonomy" id="1685480"/>
    <lineage>
        <taxon>Eukaryota</taxon>
        <taxon>Viridiplantae</taxon>
        <taxon>Streptophyta</taxon>
        <taxon>Embryophyta</taxon>
        <taxon>Tracheophyta</taxon>
        <taxon>Spermatophyta</taxon>
        <taxon>Magnoliopsida</taxon>
        <taxon>eudicotyledons</taxon>
        <taxon>Gunneridae</taxon>
        <taxon>Pentapetalae</taxon>
        <taxon>rosids</taxon>
        <taxon>malvids</taxon>
        <taxon>Brassicales</taxon>
        <taxon>Brassicaceae</taxon>
        <taxon>Coluteocarpeae</taxon>
        <taxon>Microthlaspi</taxon>
    </lineage>
</organism>
<dbReference type="Proteomes" id="UP000467841">
    <property type="component" value="Unassembled WGS sequence"/>
</dbReference>
<dbReference type="SUPFAM" id="SSF53474">
    <property type="entry name" value="alpha/beta-Hydrolases"/>
    <property type="match status" value="1"/>
</dbReference>
<dbReference type="EMBL" id="CACVBM020001806">
    <property type="protein sequence ID" value="CAA7059964.1"/>
    <property type="molecule type" value="Genomic_DNA"/>
</dbReference>
<protein>
    <submittedName>
        <fullName evidence="2">Uncharacterized protein</fullName>
    </submittedName>
</protein>
<evidence type="ECO:0000313" key="2">
    <source>
        <dbReference type="EMBL" id="CAA7059964.1"/>
    </source>
</evidence>